<dbReference type="Pfam" id="PF01266">
    <property type="entry name" value="DAO"/>
    <property type="match status" value="1"/>
</dbReference>
<feature type="domain" description="FAD dependent oxidoreductase" evidence="6">
    <location>
        <begin position="5"/>
        <end position="314"/>
    </location>
</feature>
<accession>D2EED9</accession>
<dbReference type="InterPro" id="IPR006076">
    <property type="entry name" value="FAD-dep_OxRdtase"/>
</dbReference>
<dbReference type="Proteomes" id="UP000009375">
    <property type="component" value="Unassembled WGS sequence"/>
</dbReference>
<evidence type="ECO:0000256" key="3">
    <source>
        <dbReference type="ARBA" id="ARBA00022630"/>
    </source>
</evidence>
<evidence type="ECO:0000256" key="5">
    <source>
        <dbReference type="ARBA" id="ARBA00023002"/>
    </source>
</evidence>
<evidence type="ECO:0000259" key="6">
    <source>
        <dbReference type="Pfam" id="PF01266"/>
    </source>
</evidence>
<evidence type="ECO:0000256" key="2">
    <source>
        <dbReference type="ARBA" id="ARBA00007330"/>
    </source>
</evidence>
<dbReference type="InterPro" id="IPR036188">
    <property type="entry name" value="FAD/NAD-bd_sf"/>
</dbReference>
<dbReference type="SUPFAM" id="SSF54373">
    <property type="entry name" value="FAD-linked reductases, C-terminal domain"/>
    <property type="match status" value="1"/>
</dbReference>
<evidence type="ECO:0000313" key="8">
    <source>
        <dbReference type="Proteomes" id="UP000009375"/>
    </source>
</evidence>
<protein>
    <submittedName>
        <fullName evidence="7">Glycerol-3-phosphate dehydrogenase</fullName>
    </submittedName>
</protein>
<comment type="cofactor">
    <cofactor evidence="1">
        <name>FAD</name>
        <dbReference type="ChEBI" id="CHEBI:57692"/>
    </cofactor>
</comment>
<dbReference type="SUPFAM" id="SSF51905">
    <property type="entry name" value="FAD/NAD(P)-binding domain"/>
    <property type="match status" value="1"/>
</dbReference>
<evidence type="ECO:0000256" key="4">
    <source>
        <dbReference type="ARBA" id="ARBA00022827"/>
    </source>
</evidence>
<keyword evidence="3" id="KW-0285">Flavoprotein</keyword>
<dbReference type="AlphaFoldDB" id="D2EED9"/>
<dbReference type="EMBL" id="GG730039">
    <property type="protein sequence ID" value="EEZ93318.1"/>
    <property type="molecule type" value="Genomic_DNA"/>
</dbReference>
<proteinExistence type="inferred from homology"/>
<sequence length="435" mass="48126">MANNKVIIIGAGATGSFITHDLASRGFDVTIIEKGNIIGGTSGRFHGMLHSGARYAMNDVKAAQESILDNKVISEIAPFCIENTGGLFVAFNDEDMSFKSKFEEGCKQSNIPAESISIESALKEEPFLNNSLKAAYKVPDKVINSFKFITSLLLTSKRESAKILLNTEVLDFIRDGNQVKGVKIKNNNNGQVSELKADLVINASGAWASKLINDKLGIKSIEMILSAGTMAVINRRFTKHIINRLREPSDGDIVVPFFNDSIIGTTAFIVDEPDKFDIDKEDISFLQKSGSEMIPVLANYPVYRYYAGVRPLIAVGENTDSRKATRDFKIFDHSVTDNLNGLVSIVGGKLSTSRIMAKEIGDFVSTKLNIKEESKTDKIKLYWPKINNENLEEMAKSLFIDKGFLSEIINESEGKTYSDMYSSALDLLYSRMLFN</sequence>
<reference evidence="7 8" key="1">
    <citation type="journal article" date="2010" name="Proc. Natl. Acad. Sci. U.S.A.">
        <title>Enigmatic, ultrasmall, uncultivated Archaea.</title>
        <authorList>
            <person name="Baker B.J."/>
            <person name="Comolli L.R."/>
            <person name="Dick G.J."/>
            <person name="Hauser L.J."/>
            <person name="Hyatt D."/>
            <person name="Dill B.D."/>
            <person name="Land M.L."/>
            <person name="Verberkmoes N.C."/>
            <person name="Hettich R.L."/>
            <person name="Banfield J.F."/>
        </authorList>
    </citation>
    <scope>NUCLEOTIDE SEQUENCE [LARGE SCALE GENOMIC DNA]</scope>
</reference>
<dbReference type="InterPro" id="IPR000447">
    <property type="entry name" value="G3P_DH_FAD-dep"/>
</dbReference>
<dbReference type="Gene3D" id="3.50.50.60">
    <property type="entry name" value="FAD/NAD(P)-binding domain"/>
    <property type="match status" value="2"/>
</dbReference>
<comment type="similarity">
    <text evidence="2">Belongs to the FAD-dependent glycerol-3-phosphate dehydrogenase family.</text>
</comment>
<name>D2EED9_PARA4</name>
<keyword evidence="5" id="KW-0560">Oxidoreductase</keyword>
<gene>
    <name evidence="7" type="ORF">BJBARM4_0078</name>
</gene>
<evidence type="ECO:0000313" key="7">
    <source>
        <dbReference type="EMBL" id="EEZ93318.1"/>
    </source>
</evidence>
<organism evidence="7 8">
    <name type="scientific">Candidatus Parvarchaeum acidiphilum ARMAN-4</name>
    <dbReference type="NCBI Taxonomy" id="662760"/>
    <lineage>
        <taxon>Archaea</taxon>
        <taxon>Candidatus Parvarchaeota</taxon>
        <taxon>Candidatus Parvarchaeum</taxon>
    </lineage>
</organism>
<keyword evidence="4" id="KW-0274">FAD</keyword>
<dbReference type="GO" id="GO:0006072">
    <property type="term" value="P:glycerol-3-phosphate metabolic process"/>
    <property type="evidence" value="ECO:0007669"/>
    <property type="project" value="InterPro"/>
</dbReference>
<dbReference type="Gene3D" id="3.30.9.10">
    <property type="entry name" value="D-Amino Acid Oxidase, subunit A, domain 2"/>
    <property type="match status" value="1"/>
</dbReference>
<dbReference type="PRINTS" id="PR01001">
    <property type="entry name" value="FADG3PDH"/>
</dbReference>
<dbReference type="PANTHER" id="PTHR11985:SF15">
    <property type="entry name" value="GLYCEROL-3-PHOSPHATE DEHYDROGENASE, MITOCHONDRIAL"/>
    <property type="match status" value="1"/>
</dbReference>
<dbReference type="PANTHER" id="PTHR11985">
    <property type="entry name" value="GLYCEROL-3-PHOSPHATE DEHYDROGENASE"/>
    <property type="match status" value="1"/>
</dbReference>
<dbReference type="GO" id="GO:0004368">
    <property type="term" value="F:glycerol-3-phosphate dehydrogenase (quinone) activity"/>
    <property type="evidence" value="ECO:0007669"/>
    <property type="project" value="InterPro"/>
</dbReference>
<evidence type="ECO:0000256" key="1">
    <source>
        <dbReference type="ARBA" id="ARBA00001974"/>
    </source>
</evidence>